<gene>
    <name evidence="3" type="ORF">BD310DRAFT_1037600</name>
</gene>
<keyword evidence="4" id="KW-1185">Reference proteome</keyword>
<dbReference type="Proteomes" id="UP000292082">
    <property type="component" value="Unassembled WGS sequence"/>
</dbReference>
<dbReference type="PANTHER" id="PTHR10622">
    <property type="entry name" value="HET DOMAIN-CONTAINING PROTEIN"/>
    <property type="match status" value="1"/>
</dbReference>
<dbReference type="Pfam" id="PF06985">
    <property type="entry name" value="HET"/>
    <property type="match status" value="1"/>
</dbReference>
<feature type="domain" description="DUF8212" evidence="2">
    <location>
        <begin position="340"/>
        <end position="499"/>
    </location>
</feature>
<evidence type="ECO:0000313" key="4">
    <source>
        <dbReference type="Proteomes" id="UP000292082"/>
    </source>
</evidence>
<evidence type="ECO:0000259" key="2">
    <source>
        <dbReference type="Pfam" id="PF26640"/>
    </source>
</evidence>
<dbReference type="EMBL" id="ML145102">
    <property type="protein sequence ID" value="TBU60807.1"/>
    <property type="molecule type" value="Genomic_DNA"/>
</dbReference>
<reference evidence="3 4" key="1">
    <citation type="submission" date="2019-01" db="EMBL/GenBank/DDBJ databases">
        <title>Draft genome sequences of three monokaryotic isolates of the white-rot basidiomycete fungus Dichomitus squalens.</title>
        <authorList>
            <consortium name="DOE Joint Genome Institute"/>
            <person name="Lopez S.C."/>
            <person name="Andreopoulos B."/>
            <person name="Pangilinan J."/>
            <person name="Lipzen A."/>
            <person name="Riley R."/>
            <person name="Ahrendt S."/>
            <person name="Ng V."/>
            <person name="Barry K."/>
            <person name="Daum C."/>
            <person name="Grigoriev I.V."/>
            <person name="Hilden K.S."/>
            <person name="Makela M.R."/>
            <person name="de Vries R.P."/>
        </authorList>
    </citation>
    <scope>NUCLEOTIDE SEQUENCE [LARGE SCALE GENOMIC DNA]</scope>
    <source>
        <strain evidence="3 4">CBS 464.89</strain>
    </source>
</reference>
<evidence type="ECO:0000313" key="3">
    <source>
        <dbReference type="EMBL" id="TBU60807.1"/>
    </source>
</evidence>
<dbReference type="AlphaFoldDB" id="A0A4Q9P1Z8"/>
<feature type="domain" description="Heterokaryon incompatibility" evidence="1">
    <location>
        <begin position="132"/>
        <end position="192"/>
    </location>
</feature>
<evidence type="ECO:0000259" key="1">
    <source>
        <dbReference type="Pfam" id="PF06985"/>
    </source>
</evidence>
<name>A0A4Q9P1Z8_9APHY</name>
<proteinExistence type="predicted"/>
<protein>
    <submittedName>
        <fullName evidence="3">Uncharacterized protein</fullName>
    </submittedName>
</protein>
<sequence length="689" mass="77999">MRLLNTRTGRFEEKNPEQITYAILSHTWDEIEQTFQDVREIQRSYDEHGRLLYWRLLPEVTQRALYAGRHVGRAFIRLTSVASAYEVLRIGIRRYMRSPRQESPSLRVRPSSDGRFSGISRRTIPLLTSIWHDPRLSSKVKEACAVARENGYDYLWIDSCCIDKTSSSELSEAINSMYDWYRSAAVCYAYLSDVPFGEKHRAGSSRFRSSRWFKRGWTLQELIAPSALTFLSEDWKVIGTKGSLCDLVEDVTSIPEEALLHTKPLDLFSVAERFSWAATRQTTRTEDRAYSLLGIFAIHMPTLYGEGELAFQRLQEEVDLIKPASLRNALRISHVATEAPLGASDERYLFAPSLSKFTAGGKLRHLSHDAVFRVLQLPFLPAPKYSSTAHGIRTKLPLVPLSRCLPQFAATYPRDAPQSQWHLAILGCEHDDYPGHLLGRVCYVPPSGSGIDYLFCGFVEIGPRPTRGPHDPSLFPLSPATLKRCRKHITLRTVYIPKPAHEQAHPSMWSQGLDARFKTRPLVNAALVLLRTTRDALRAQGYLAELRGPDMTRDTSTHWLTLDHADHSITIEYQQLPPDDDGEGVDRVRTLPSPYPDTTLAVTAQLKVIRPRPLPGFSAELRAEPAPVYVSSKSRYHWLPSRMESVSFPCTAAKRVTMHLGLDKLLAPPHYALRVEISTETQAYAPRSP</sequence>
<dbReference type="STRING" id="114155.A0A4Q9P1Z8"/>
<dbReference type="Pfam" id="PF26640">
    <property type="entry name" value="DUF8212"/>
    <property type="match status" value="1"/>
</dbReference>
<dbReference type="InterPro" id="IPR058525">
    <property type="entry name" value="DUF8212"/>
</dbReference>
<dbReference type="PANTHER" id="PTHR10622:SF10">
    <property type="entry name" value="HET DOMAIN-CONTAINING PROTEIN"/>
    <property type="match status" value="1"/>
</dbReference>
<accession>A0A4Q9P1Z8</accession>
<dbReference type="InterPro" id="IPR010730">
    <property type="entry name" value="HET"/>
</dbReference>
<organism evidence="3 4">
    <name type="scientific">Dichomitus squalens</name>
    <dbReference type="NCBI Taxonomy" id="114155"/>
    <lineage>
        <taxon>Eukaryota</taxon>
        <taxon>Fungi</taxon>
        <taxon>Dikarya</taxon>
        <taxon>Basidiomycota</taxon>
        <taxon>Agaricomycotina</taxon>
        <taxon>Agaricomycetes</taxon>
        <taxon>Polyporales</taxon>
        <taxon>Polyporaceae</taxon>
        <taxon>Dichomitus</taxon>
    </lineage>
</organism>